<sequence length="128" mass="15309">MNIIEILKEDYQRFPKNQTYSIYAANVYFQDPLNKFTGVERYKKMINFIQTWFINCKMDVHDIKQDGNNIKTEWTLNWNSPLPWKPKISISGWSELSLDTDNLICSHIDYWHTPPLDVVKQNFNFNNS</sequence>
<evidence type="ECO:0008006" key="3">
    <source>
        <dbReference type="Google" id="ProtNLM"/>
    </source>
</evidence>
<proteinExistence type="predicted"/>
<accession>A0A2A2TIF1</accession>
<comment type="caution">
    <text evidence="1">The sequence shown here is derived from an EMBL/GenBank/DDBJ whole genome shotgun (WGS) entry which is preliminary data.</text>
</comment>
<dbReference type="InterPro" id="IPR018790">
    <property type="entry name" value="DUF2358"/>
</dbReference>
<evidence type="ECO:0000313" key="2">
    <source>
        <dbReference type="Proteomes" id="UP000218238"/>
    </source>
</evidence>
<dbReference type="PANTHER" id="PTHR34123">
    <property type="entry name" value="OS04G0578200 PROTEIN"/>
    <property type="match status" value="1"/>
</dbReference>
<dbReference type="SUPFAM" id="SSF54427">
    <property type="entry name" value="NTF2-like"/>
    <property type="match status" value="1"/>
</dbReference>
<reference evidence="1 2" key="1">
    <citation type="submission" date="2017-08" db="EMBL/GenBank/DDBJ databases">
        <title>Draft genome sequence of filamentous cyanobacterium Calothrix elsteri CCALA 953.</title>
        <authorList>
            <person name="Gagunashvili A.N."/>
            <person name="Elster J."/>
            <person name="Andresson O.S."/>
        </authorList>
    </citation>
    <scope>NUCLEOTIDE SEQUENCE [LARGE SCALE GENOMIC DNA]</scope>
    <source>
        <strain evidence="1 2">CCALA 953</strain>
    </source>
</reference>
<dbReference type="PANTHER" id="PTHR34123:SF1">
    <property type="entry name" value="OS04G0578200 PROTEIN"/>
    <property type="match status" value="1"/>
</dbReference>
<keyword evidence="2" id="KW-1185">Reference proteome</keyword>
<dbReference type="Pfam" id="PF10184">
    <property type="entry name" value="DUF2358"/>
    <property type="match status" value="1"/>
</dbReference>
<dbReference type="Gene3D" id="3.10.450.50">
    <property type="match status" value="1"/>
</dbReference>
<dbReference type="AlphaFoldDB" id="A0A2A2TIF1"/>
<dbReference type="InterPro" id="IPR032710">
    <property type="entry name" value="NTF2-like_dom_sf"/>
</dbReference>
<dbReference type="OrthoDB" id="1115105at2"/>
<protein>
    <recommendedName>
        <fullName evidence="3">DUF2358 domain-containing protein</fullName>
    </recommendedName>
</protein>
<dbReference type="Proteomes" id="UP000218238">
    <property type="component" value="Unassembled WGS sequence"/>
</dbReference>
<name>A0A2A2TIF1_9CYAN</name>
<dbReference type="RefSeq" id="WP_095722199.1">
    <property type="nucleotide sequence ID" value="NZ_NTFS01000133.1"/>
</dbReference>
<evidence type="ECO:0000313" key="1">
    <source>
        <dbReference type="EMBL" id="PAX53583.1"/>
    </source>
</evidence>
<organism evidence="1 2">
    <name type="scientific">Brunnivagina elsteri CCALA 953</name>
    <dbReference type="NCBI Taxonomy" id="987040"/>
    <lineage>
        <taxon>Bacteria</taxon>
        <taxon>Bacillati</taxon>
        <taxon>Cyanobacteriota</taxon>
        <taxon>Cyanophyceae</taxon>
        <taxon>Nostocales</taxon>
        <taxon>Calotrichaceae</taxon>
        <taxon>Brunnivagina</taxon>
    </lineage>
</organism>
<gene>
    <name evidence="1" type="ORF">CK510_13535</name>
</gene>
<dbReference type="EMBL" id="NTFS01000133">
    <property type="protein sequence ID" value="PAX53583.1"/>
    <property type="molecule type" value="Genomic_DNA"/>
</dbReference>